<dbReference type="Pfam" id="PF12840">
    <property type="entry name" value="HTH_20"/>
    <property type="match status" value="1"/>
</dbReference>
<feature type="domain" description="HTH arsR-type" evidence="1">
    <location>
        <begin position="1"/>
        <end position="96"/>
    </location>
</feature>
<name>A0ABS9Q3E1_9MICO</name>
<dbReference type="PRINTS" id="PR00778">
    <property type="entry name" value="HTHARSR"/>
</dbReference>
<dbReference type="RefSeq" id="WP_239264631.1">
    <property type="nucleotide sequence ID" value="NZ_JAKRCV010000033.1"/>
</dbReference>
<evidence type="ECO:0000313" key="3">
    <source>
        <dbReference type="Proteomes" id="UP001521931"/>
    </source>
</evidence>
<dbReference type="InterPro" id="IPR036390">
    <property type="entry name" value="WH_DNA-bd_sf"/>
</dbReference>
<accession>A0ABS9Q3E1</accession>
<evidence type="ECO:0000313" key="2">
    <source>
        <dbReference type="EMBL" id="MCG7322396.1"/>
    </source>
</evidence>
<dbReference type="PANTHER" id="PTHR39168:SF1">
    <property type="entry name" value="TRANSCRIPTIONAL REGULATORY PROTEIN"/>
    <property type="match status" value="1"/>
</dbReference>
<comment type="caution">
    <text evidence="2">The sequence shown here is derived from an EMBL/GenBank/DDBJ whole genome shotgun (WGS) entry which is preliminary data.</text>
</comment>
<dbReference type="InterPro" id="IPR011991">
    <property type="entry name" value="ArsR-like_HTH"/>
</dbReference>
<dbReference type="SUPFAM" id="SSF46785">
    <property type="entry name" value="Winged helix' DNA-binding domain"/>
    <property type="match status" value="1"/>
</dbReference>
<dbReference type="InterPro" id="IPR036388">
    <property type="entry name" value="WH-like_DNA-bd_sf"/>
</dbReference>
<sequence length="237" mass="25535">MTTPAHPDLALVARALADETRASMVMALLDGRAWTAGELASHAGVARSTASAHVDQLVAAGLVSELRQGRHRYVRLRDAQVADAVEALAALSPRVRPATASLSGQRVDAELQAGRTCYRHLAGRLGVWLTDEWLRLEIVSDDWELTAVGRAWLDGVGLQCPAAARRPLVRPCLDWTERREHVAGLAADGFAQHALELGWLERRSHRRSVELTPAGCTALSASGLRVDELTAGHLSSP</sequence>
<dbReference type="EMBL" id="JAKRCV010000033">
    <property type="protein sequence ID" value="MCG7322396.1"/>
    <property type="molecule type" value="Genomic_DNA"/>
</dbReference>
<evidence type="ECO:0000259" key="1">
    <source>
        <dbReference type="PROSITE" id="PS50987"/>
    </source>
</evidence>
<dbReference type="CDD" id="cd00090">
    <property type="entry name" value="HTH_ARSR"/>
    <property type="match status" value="1"/>
</dbReference>
<dbReference type="InterPro" id="IPR001845">
    <property type="entry name" value="HTH_ArsR_DNA-bd_dom"/>
</dbReference>
<proteinExistence type="predicted"/>
<dbReference type="PROSITE" id="PS50987">
    <property type="entry name" value="HTH_ARSR_2"/>
    <property type="match status" value="1"/>
</dbReference>
<dbReference type="Gene3D" id="1.10.10.10">
    <property type="entry name" value="Winged helix-like DNA-binding domain superfamily/Winged helix DNA-binding domain"/>
    <property type="match status" value="1"/>
</dbReference>
<dbReference type="Proteomes" id="UP001521931">
    <property type="component" value="Unassembled WGS sequence"/>
</dbReference>
<protein>
    <submittedName>
        <fullName evidence="2">Winged helix-turn-helix domain-containing protein</fullName>
    </submittedName>
</protein>
<gene>
    <name evidence="2" type="ORF">MHL29_10960</name>
</gene>
<reference evidence="2 3" key="1">
    <citation type="submission" date="2022-02" db="EMBL/GenBank/DDBJ databases">
        <title>Uncovering new skin microbiome diversity through culturing and metagenomics.</title>
        <authorList>
            <person name="Conlan S."/>
            <person name="Deming C."/>
            <person name="Nisc Comparative Sequencing Program N."/>
            <person name="Segre J.A."/>
        </authorList>
    </citation>
    <scope>NUCLEOTIDE SEQUENCE [LARGE SCALE GENOMIC DNA]</scope>
    <source>
        <strain evidence="2 3">ACRQZ</strain>
    </source>
</reference>
<dbReference type="NCBIfam" id="NF033788">
    <property type="entry name" value="HTH_metalloreg"/>
    <property type="match status" value="1"/>
</dbReference>
<dbReference type="InterPro" id="IPR052543">
    <property type="entry name" value="HTH_Metal-responsive_Reg"/>
</dbReference>
<dbReference type="SMART" id="SM00418">
    <property type="entry name" value="HTH_ARSR"/>
    <property type="match status" value="1"/>
</dbReference>
<keyword evidence="3" id="KW-1185">Reference proteome</keyword>
<dbReference type="PANTHER" id="PTHR39168">
    <property type="entry name" value="TRANSCRIPTIONAL REGULATOR-RELATED"/>
    <property type="match status" value="1"/>
</dbReference>
<organism evidence="2 3">
    <name type="scientific">Arsenicicoccus bolidensis</name>
    <dbReference type="NCBI Taxonomy" id="229480"/>
    <lineage>
        <taxon>Bacteria</taxon>
        <taxon>Bacillati</taxon>
        <taxon>Actinomycetota</taxon>
        <taxon>Actinomycetes</taxon>
        <taxon>Micrococcales</taxon>
        <taxon>Intrasporangiaceae</taxon>
        <taxon>Arsenicicoccus</taxon>
    </lineage>
</organism>